<gene>
    <name evidence="3" type="ORF">ACE02W_18590</name>
</gene>
<dbReference type="RefSeq" id="WP_342202619.1">
    <property type="nucleotide sequence ID" value="NZ_JBCATE010000008.1"/>
</dbReference>
<sequence length="474" mass="54765">MLQDVLQTETRKIPHTYLRNGIYYLRYRVPRVVQDMTGLPAVLRQSLNTRSPDVALEFTRIVVSKICELKGVVMARNLETSLKMHFSMIKTIYGDVVIHDENDAVEARKVRTFMVENDDIIVKNHSVIPNAQACPSNVDLSLSEAICQYMSWRENRRNKDGSLGLTASAKNARMRNFDLLLLILGDISIHEVTKFKLRHLLDRISNMPRRNKRPYYKWTLEEAVEAARVRCVPEDDLVASKQAKEALKDYQSLFSRYLTDEMGWLQVAPTAGVRVEFESLSYASFSHTQISQVVDYWKSQPCPDYKWIMLLGIYTGARRGDLFNLKISSVRYDKSCDRFFLLIEKGKNENAERMIPLHKSLFEEGFVRFYKAKKSSLDIEEKLFGDVKVDNYITSKFRLSLDTIGIPKTTPKKRRYSFHSLRHTVVTKARSQDISLAKIQTVIGHELSEGGTTDIYTNEFELKDLLCVIDCLDW</sequence>
<dbReference type="Pfam" id="PF00589">
    <property type="entry name" value="Phage_integrase"/>
    <property type="match status" value="1"/>
</dbReference>
<evidence type="ECO:0000313" key="3">
    <source>
        <dbReference type="EMBL" id="MFB2621829.1"/>
    </source>
</evidence>
<dbReference type="InterPro" id="IPR011010">
    <property type="entry name" value="DNA_brk_join_enz"/>
</dbReference>
<reference evidence="3 4" key="1">
    <citation type="submission" date="2024-09" db="EMBL/GenBank/DDBJ databases">
        <authorList>
            <person name="Zhang Y."/>
        </authorList>
    </citation>
    <scope>NUCLEOTIDE SEQUENCE [LARGE SCALE GENOMIC DNA]</scope>
    <source>
        <strain evidence="3 4">ZJ318</strain>
    </source>
</reference>
<dbReference type="InterPro" id="IPR046668">
    <property type="entry name" value="DUF6538"/>
</dbReference>
<keyword evidence="1" id="KW-0233">DNA recombination</keyword>
<evidence type="ECO:0000259" key="2">
    <source>
        <dbReference type="PROSITE" id="PS51898"/>
    </source>
</evidence>
<comment type="caution">
    <text evidence="3">The sequence shown here is derived from an EMBL/GenBank/DDBJ whole genome shotgun (WGS) entry which is preliminary data.</text>
</comment>
<dbReference type="PROSITE" id="PS51898">
    <property type="entry name" value="TYR_RECOMBINASE"/>
    <property type="match status" value="1"/>
</dbReference>
<keyword evidence="4" id="KW-1185">Reference proteome</keyword>
<name>A0ABV4VNE1_9GAMM</name>
<accession>A0ABV4VNE1</accession>
<organism evidence="3 4">
    <name type="scientific">Shewanella mangrovisoli</name>
    <dbReference type="NCBI Taxonomy" id="2864211"/>
    <lineage>
        <taxon>Bacteria</taxon>
        <taxon>Pseudomonadati</taxon>
        <taxon>Pseudomonadota</taxon>
        <taxon>Gammaproteobacteria</taxon>
        <taxon>Alteromonadales</taxon>
        <taxon>Shewanellaceae</taxon>
        <taxon>Shewanella</taxon>
    </lineage>
</organism>
<dbReference type="Gene3D" id="1.10.443.10">
    <property type="entry name" value="Intergrase catalytic core"/>
    <property type="match status" value="1"/>
</dbReference>
<feature type="domain" description="Tyr recombinase" evidence="2">
    <location>
        <begin position="275"/>
        <end position="470"/>
    </location>
</feature>
<dbReference type="Pfam" id="PF20172">
    <property type="entry name" value="DUF6538"/>
    <property type="match status" value="1"/>
</dbReference>
<protein>
    <submittedName>
        <fullName evidence="3">Tyrosine-type recombinase/integrase</fullName>
    </submittedName>
</protein>
<proteinExistence type="predicted"/>
<dbReference type="SUPFAM" id="SSF56349">
    <property type="entry name" value="DNA breaking-rejoining enzymes"/>
    <property type="match status" value="1"/>
</dbReference>
<dbReference type="InterPro" id="IPR013762">
    <property type="entry name" value="Integrase-like_cat_sf"/>
</dbReference>
<evidence type="ECO:0000256" key="1">
    <source>
        <dbReference type="ARBA" id="ARBA00023172"/>
    </source>
</evidence>
<dbReference type="EMBL" id="JBHFGU010000008">
    <property type="protein sequence ID" value="MFB2621829.1"/>
    <property type="molecule type" value="Genomic_DNA"/>
</dbReference>
<dbReference type="Proteomes" id="UP001576708">
    <property type="component" value="Unassembled WGS sequence"/>
</dbReference>
<dbReference type="InterPro" id="IPR002104">
    <property type="entry name" value="Integrase_catalytic"/>
</dbReference>
<evidence type="ECO:0000313" key="4">
    <source>
        <dbReference type="Proteomes" id="UP001576708"/>
    </source>
</evidence>